<proteinExistence type="inferred from homology"/>
<dbReference type="PROSITE" id="PS01063">
    <property type="entry name" value="SIGMA70_ECF"/>
    <property type="match status" value="1"/>
</dbReference>
<dbReference type="InterPro" id="IPR036388">
    <property type="entry name" value="WH-like_DNA-bd_sf"/>
</dbReference>
<dbReference type="GO" id="GO:0006352">
    <property type="term" value="P:DNA-templated transcription initiation"/>
    <property type="evidence" value="ECO:0007669"/>
    <property type="project" value="InterPro"/>
</dbReference>
<dbReference type="Pfam" id="PF08281">
    <property type="entry name" value="Sigma70_r4_2"/>
    <property type="match status" value="1"/>
</dbReference>
<dbReference type="EMBL" id="VKKU01000002">
    <property type="protein sequence ID" value="TSB01698.1"/>
    <property type="molecule type" value="Genomic_DNA"/>
</dbReference>
<dbReference type="Proteomes" id="UP000320160">
    <property type="component" value="Unassembled WGS sequence"/>
</dbReference>
<feature type="domain" description="RNA polymerase sigma factor 70 region 4 type 2" evidence="8">
    <location>
        <begin position="116"/>
        <end position="166"/>
    </location>
</feature>
<dbReference type="NCBIfam" id="TIGR02937">
    <property type="entry name" value="sigma70-ECF"/>
    <property type="match status" value="1"/>
</dbReference>
<dbReference type="SUPFAM" id="SSF88946">
    <property type="entry name" value="Sigma2 domain of RNA polymerase sigma factors"/>
    <property type="match status" value="1"/>
</dbReference>
<dbReference type="SUPFAM" id="SSF88659">
    <property type="entry name" value="Sigma3 and sigma4 domains of RNA polymerase sigma factors"/>
    <property type="match status" value="1"/>
</dbReference>
<reference evidence="9 10" key="1">
    <citation type="submission" date="2019-07" db="EMBL/GenBank/DDBJ databases">
        <authorList>
            <person name="Park M."/>
        </authorList>
    </citation>
    <scope>NUCLEOTIDE SEQUENCE [LARGE SCALE GENOMIC DNA]</scope>
    <source>
        <strain evidence="9 10">KCTC32445</strain>
    </source>
</reference>
<accession>A0A553WAH2</accession>
<keyword evidence="4 6" id="KW-0238">DNA-binding</keyword>
<gene>
    <name evidence="9" type="ORF">FOM92_11000</name>
</gene>
<dbReference type="PANTHER" id="PTHR43133">
    <property type="entry name" value="RNA POLYMERASE ECF-TYPE SIGMA FACTO"/>
    <property type="match status" value="1"/>
</dbReference>
<dbReference type="Gene3D" id="1.10.1740.10">
    <property type="match status" value="1"/>
</dbReference>
<dbReference type="InterPro" id="IPR039425">
    <property type="entry name" value="RNA_pol_sigma-70-like"/>
</dbReference>
<sequence>MTDPVEQDGGRKPPTAEFRQQLQDIIPSLRAFARGLCGNRELADDLAQEAMMRAWAARDSFEPGTNFRAWIYMILRNHFYTTIRKNARMTSWDPEAAERILVQEPAQQHVIHMSDVEKALQQLPVEQREMLLLVGAGGASYEEAAEIAGCALGTVKSRLARGRTALAAIINGLDEGDQVENRHITAGRGAMTSAA</sequence>
<dbReference type="InterPro" id="IPR013249">
    <property type="entry name" value="RNA_pol_sigma70_r4_t2"/>
</dbReference>
<keyword evidence="3 6" id="KW-0731">Sigma factor</keyword>
<feature type="domain" description="RNA polymerase sigma-70 region 2" evidence="7">
    <location>
        <begin position="27"/>
        <end position="88"/>
    </location>
</feature>
<evidence type="ECO:0000313" key="10">
    <source>
        <dbReference type="Proteomes" id="UP000320160"/>
    </source>
</evidence>
<dbReference type="InterPro" id="IPR000838">
    <property type="entry name" value="RNA_pol_sigma70_ECF_CS"/>
</dbReference>
<keyword evidence="10" id="KW-1185">Reference proteome</keyword>
<evidence type="ECO:0000256" key="4">
    <source>
        <dbReference type="ARBA" id="ARBA00023125"/>
    </source>
</evidence>
<comment type="caution">
    <text evidence="9">The sequence shown here is derived from an EMBL/GenBank/DDBJ whole genome shotgun (WGS) entry which is preliminary data.</text>
</comment>
<dbReference type="AlphaFoldDB" id="A0A553WAH2"/>
<evidence type="ECO:0000256" key="1">
    <source>
        <dbReference type="ARBA" id="ARBA00010641"/>
    </source>
</evidence>
<dbReference type="CDD" id="cd06171">
    <property type="entry name" value="Sigma70_r4"/>
    <property type="match status" value="1"/>
</dbReference>
<dbReference type="PANTHER" id="PTHR43133:SF25">
    <property type="entry name" value="RNA POLYMERASE SIGMA FACTOR RFAY-RELATED"/>
    <property type="match status" value="1"/>
</dbReference>
<dbReference type="GO" id="GO:0003677">
    <property type="term" value="F:DNA binding"/>
    <property type="evidence" value="ECO:0007669"/>
    <property type="project" value="UniProtKB-KW"/>
</dbReference>
<evidence type="ECO:0000256" key="2">
    <source>
        <dbReference type="ARBA" id="ARBA00023015"/>
    </source>
</evidence>
<dbReference type="Pfam" id="PF04542">
    <property type="entry name" value="Sigma70_r2"/>
    <property type="match status" value="1"/>
</dbReference>
<dbReference type="RefSeq" id="WP_143776916.1">
    <property type="nucleotide sequence ID" value="NZ_VKKU01000002.1"/>
</dbReference>
<dbReference type="InterPro" id="IPR014284">
    <property type="entry name" value="RNA_pol_sigma-70_dom"/>
</dbReference>
<dbReference type="GO" id="GO:0016987">
    <property type="term" value="F:sigma factor activity"/>
    <property type="evidence" value="ECO:0007669"/>
    <property type="project" value="UniProtKB-KW"/>
</dbReference>
<evidence type="ECO:0000256" key="5">
    <source>
        <dbReference type="ARBA" id="ARBA00023163"/>
    </source>
</evidence>
<dbReference type="InterPro" id="IPR013325">
    <property type="entry name" value="RNA_pol_sigma_r2"/>
</dbReference>
<dbReference type="OrthoDB" id="9803470at2"/>
<comment type="similarity">
    <text evidence="1 6">Belongs to the sigma-70 factor family. ECF subfamily.</text>
</comment>
<dbReference type="Gene3D" id="1.10.10.10">
    <property type="entry name" value="Winged helix-like DNA-binding domain superfamily/Winged helix DNA-binding domain"/>
    <property type="match status" value="1"/>
</dbReference>
<dbReference type="InterPro" id="IPR007627">
    <property type="entry name" value="RNA_pol_sigma70_r2"/>
</dbReference>
<evidence type="ECO:0000259" key="8">
    <source>
        <dbReference type="Pfam" id="PF08281"/>
    </source>
</evidence>
<evidence type="ECO:0000256" key="6">
    <source>
        <dbReference type="RuleBase" id="RU000716"/>
    </source>
</evidence>
<keyword evidence="2 6" id="KW-0805">Transcription regulation</keyword>
<evidence type="ECO:0000259" key="7">
    <source>
        <dbReference type="Pfam" id="PF04542"/>
    </source>
</evidence>
<dbReference type="InterPro" id="IPR013324">
    <property type="entry name" value="RNA_pol_sigma_r3/r4-like"/>
</dbReference>
<protein>
    <recommendedName>
        <fullName evidence="6">RNA polymerase sigma factor</fullName>
    </recommendedName>
</protein>
<evidence type="ECO:0000256" key="3">
    <source>
        <dbReference type="ARBA" id="ARBA00023082"/>
    </source>
</evidence>
<keyword evidence="5 6" id="KW-0804">Transcription</keyword>
<name>A0A553WAH2_9SPHN</name>
<evidence type="ECO:0000313" key="9">
    <source>
        <dbReference type="EMBL" id="TSB01698.1"/>
    </source>
</evidence>
<organism evidence="9 10">
    <name type="scientific">Sphingorhabdus contaminans</name>
    <dbReference type="NCBI Taxonomy" id="1343899"/>
    <lineage>
        <taxon>Bacteria</taxon>
        <taxon>Pseudomonadati</taxon>
        <taxon>Pseudomonadota</taxon>
        <taxon>Alphaproteobacteria</taxon>
        <taxon>Sphingomonadales</taxon>
        <taxon>Sphingomonadaceae</taxon>
        <taxon>Sphingorhabdus</taxon>
    </lineage>
</organism>